<reference evidence="6 7" key="2">
    <citation type="submission" date="2019-04" db="EMBL/GenBank/DDBJ databases">
        <title>The genome sequence of big-headed turtle.</title>
        <authorList>
            <person name="Gong S."/>
        </authorList>
    </citation>
    <scope>NUCLEOTIDE SEQUENCE [LARGE SCALE GENOMIC DNA]</scope>
    <source>
        <strain evidence="6">DO16091913</strain>
        <tissue evidence="6">Muscle</tissue>
    </source>
</reference>
<dbReference type="InterPro" id="IPR052207">
    <property type="entry name" value="Max-like/E-box_TFs"/>
</dbReference>
<evidence type="ECO:0000313" key="7">
    <source>
        <dbReference type="Proteomes" id="UP000297703"/>
    </source>
</evidence>
<evidence type="ECO:0000256" key="5">
    <source>
        <dbReference type="ARBA" id="ARBA00023242"/>
    </source>
</evidence>
<dbReference type="Proteomes" id="UP000297703">
    <property type="component" value="Unassembled WGS sequence"/>
</dbReference>
<name>A0A4D9DNP9_9SAUR</name>
<keyword evidence="4" id="KW-0804">Transcription</keyword>
<organism evidence="6 7">
    <name type="scientific">Platysternon megacephalum</name>
    <name type="common">big-headed turtle</name>
    <dbReference type="NCBI Taxonomy" id="55544"/>
    <lineage>
        <taxon>Eukaryota</taxon>
        <taxon>Metazoa</taxon>
        <taxon>Chordata</taxon>
        <taxon>Craniata</taxon>
        <taxon>Vertebrata</taxon>
        <taxon>Euteleostomi</taxon>
        <taxon>Archelosauria</taxon>
        <taxon>Testudinata</taxon>
        <taxon>Testudines</taxon>
        <taxon>Cryptodira</taxon>
        <taxon>Durocryptodira</taxon>
        <taxon>Testudinoidea</taxon>
        <taxon>Platysternidae</taxon>
        <taxon>Platysternon</taxon>
    </lineage>
</organism>
<evidence type="ECO:0000256" key="1">
    <source>
        <dbReference type="ARBA" id="ARBA00004123"/>
    </source>
</evidence>
<dbReference type="GO" id="GO:0005634">
    <property type="term" value="C:nucleus"/>
    <property type="evidence" value="ECO:0007669"/>
    <property type="project" value="UniProtKB-SubCell"/>
</dbReference>
<protein>
    <submittedName>
        <fullName evidence="6">Endonuclease domain-containing 1 protein</fullName>
    </submittedName>
</protein>
<dbReference type="EMBL" id="QXTE01000441">
    <property type="protein sequence ID" value="TFJ97977.1"/>
    <property type="molecule type" value="Genomic_DNA"/>
</dbReference>
<dbReference type="STRING" id="55544.A0A4D9DNP9"/>
<proteinExistence type="predicted"/>
<dbReference type="GO" id="GO:0004519">
    <property type="term" value="F:endonuclease activity"/>
    <property type="evidence" value="ECO:0007669"/>
    <property type="project" value="UniProtKB-KW"/>
</dbReference>
<sequence>MSRPQIIHSGHFMVSEPHADPELDPGGRAAVGSMAEQAGAVELGAGGWREGAGVGERAAVPGDAYDFDTVNACTCRTYRFGPCSSGALSIDASLTKLFECMTVAYSGKIVSPKWKTFKGLKLLPRDKIRLNNAIWRAWYLQYVERRENPVCNFVTPLECSVGDDHRKPEAVIMEGKYWKRQIGVVIREYHKWRTYFCTRVQKKKDKPESLSTQEAAHAIQGEGLSSEAKGSCPMELDLDTLDSLISDLADTIFYSRNPYGGPNPRSLVHQFNADMIQPTLNQLHPNFGEDFMDTLDPIHGNFHWPLCTDPIWGEVGDPGAQGRWGGFQTPCCLAIEGISQVSPPDHPGSGQGCPLPDALGRTSGVLSPPCWSTPLICCWGELEIPMGRLCS</sequence>
<dbReference type="GO" id="GO:0000978">
    <property type="term" value="F:RNA polymerase II cis-regulatory region sequence-specific DNA binding"/>
    <property type="evidence" value="ECO:0007669"/>
    <property type="project" value="TreeGrafter"/>
</dbReference>
<keyword evidence="2" id="KW-0805">Transcription regulation</keyword>
<keyword evidence="6" id="KW-0255">Endonuclease</keyword>
<keyword evidence="3" id="KW-0238">DNA-binding</keyword>
<keyword evidence="7" id="KW-1185">Reference proteome</keyword>
<dbReference type="PANTHER" id="PTHR15741">
    <property type="entry name" value="BASIC HELIX-LOOP-HELIX ZIP TRANSCRIPTION FACTOR"/>
    <property type="match status" value="1"/>
</dbReference>
<dbReference type="AlphaFoldDB" id="A0A4D9DNP9"/>
<keyword evidence="6" id="KW-0378">Hydrolase</keyword>
<accession>A0A4D9DNP9</accession>
<evidence type="ECO:0000256" key="4">
    <source>
        <dbReference type="ARBA" id="ARBA00023163"/>
    </source>
</evidence>
<comment type="caution">
    <text evidence="6">The sequence shown here is derived from an EMBL/GenBank/DDBJ whole genome shotgun (WGS) entry which is preliminary data.</text>
</comment>
<dbReference type="OrthoDB" id="6022628at2759"/>
<dbReference type="GO" id="GO:0000981">
    <property type="term" value="F:DNA-binding transcription factor activity, RNA polymerase II-specific"/>
    <property type="evidence" value="ECO:0007669"/>
    <property type="project" value="TreeGrafter"/>
</dbReference>
<gene>
    <name evidence="6" type="ORF">DR999_PMT20146</name>
</gene>
<keyword evidence="5" id="KW-0539">Nucleus</keyword>
<evidence type="ECO:0000313" key="6">
    <source>
        <dbReference type="EMBL" id="TFJ97977.1"/>
    </source>
</evidence>
<comment type="subcellular location">
    <subcellularLocation>
        <location evidence="1">Nucleus</location>
    </subcellularLocation>
</comment>
<dbReference type="PANTHER" id="PTHR15741:SF14">
    <property type="entry name" value="CARBOHYDRATE-RESPONSIVE ELEMENT-BINDING PROTEIN"/>
    <property type="match status" value="1"/>
</dbReference>
<evidence type="ECO:0000256" key="3">
    <source>
        <dbReference type="ARBA" id="ARBA00023125"/>
    </source>
</evidence>
<reference evidence="6 7" key="1">
    <citation type="submission" date="2019-04" db="EMBL/GenBank/DDBJ databases">
        <title>Draft genome of the big-headed turtle Platysternon megacephalum.</title>
        <authorList>
            <person name="Gong S."/>
        </authorList>
    </citation>
    <scope>NUCLEOTIDE SEQUENCE [LARGE SCALE GENOMIC DNA]</scope>
    <source>
        <strain evidence="6">DO16091913</strain>
        <tissue evidence="6">Muscle</tissue>
    </source>
</reference>
<keyword evidence="6" id="KW-0540">Nuclease</keyword>
<evidence type="ECO:0000256" key="2">
    <source>
        <dbReference type="ARBA" id="ARBA00023015"/>
    </source>
</evidence>